<evidence type="ECO:0000313" key="1">
    <source>
        <dbReference type="EMBL" id="GAA4649843.1"/>
    </source>
</evidence>
<dbReference type="EMBL" id="BAABFL010000321">
    <property type="protein sequence ID" value="GAA4649843.1"/>
    <property type="molecule type" value="Genomic_DNA"/>
</dbReference>
<evidence type="ECO:0000313" key="2">
    <source>
        <dbReference type="Proteomes" id="UP001500604"/>
    </source>
</evidence>
<dbReference type="Proteomes" id="UP001500604">
    <property type="component" value="Unassembled WGS sequence"/>
</dbReference>
<organism evidence="1 2">
    <name type="scientific">Kistimonas scapharcae</name>
    <dbReference type="NCBI Taxonomy" id="1036133"/>
    <lineage>
        <taxon>Bacteria</taxon>
        <taxon>Pseudomonadati</taxon>
        <taxon>Pseudomonadota</taxon>
        <taxon>Gammaproteobacteria</taxon>
        <taxon>Oceanospirillales</taxon>
        <taxon>Endozoicomonadaceae</taxon>
        <taxon>Kistimonas</taxon>
    </lineage>
</organism>
<gene>
    <name evidence="1" type="ORF">GCM10023116_21240</name>
</gene>
<proteinExistence type="predicted"/>
<protein>
    <submittedName>
        <fullName evidence="1">Uncharacterized protein</fullName>
    </submittedName>
</protein>
<keyword evidence="2" id="KW-1185">Reference proteome</keyword>
<name>A0ABP8V0V8_9GAMM</name>
<sequence length="82" mass="9222">MPGNRLVQLDIAKEMTGRDILPMATQYRNITANTQSAKDSLFIQPLKPLAADELAISKETIDSFCRYQLEHPLHNSDTLFCA</sequence>
<reference evidence="2" key="1">
    <citation type="journal article" date="2019" name="Int. J. Syst. Evol. Microbiol.">
        <title>The Global Catalogue of Microorganisms (GCM) 10K type strain sequencing project: providing services to taxonomists for standard genome sequencing and annotation.</title>
        <authorList>
            <consortium name="The Broad Institute Genomics Platform"/>
            <consortium name="The Broad Institute Genome Sequencing Center for Infectious Disease"/>
            <person name="Wu L."/>
            <person name="Ma J."/>
        </authorList>
    </citation>
    <scope>NUCLEOTIDE SEQUENCE [LARGE SCALE GENOMIC DNA]</scope>
    <source>
        <strain evidence="2">JCM 17805</strain>
    </source>
</reference>
<accession>A0ABP8V0V8</accession>
<comment type="caution">
    <text evidence="1">The sequence shown here is derived from an EMBL/GenBank/DDBJ whole genome shotgun (WGS) entry which is preliminary data.</text>
</comment>